<name>A0A4Q0A1F4_9FUNG</name>
<accession>A0A4Q0A1F4</accession>
<evidence type="ECO:0000256" key="6">
    <source>
        <dbReference type="ARBA" id="ARBA00022840"/>
    </source>
</evidence>
<dbReference type="EC" id="2.7.11.1" evidence="1"/>
<keyword evidence="6" id="KW-0067">ATP-binding</keyword>
<gene>
    <name evidence="8" type="ORF">BJ085DRAFT_5428</name>
</gene>
<dbReference type="AlphaFoldDB" id="A0A4Q0A1F4"/>
<keyword evidence="2" id="KW-0723">Serine/threonine-protein kinase</keyword>
<dbReference type="EMBL" id="ML002236">
    <property type="protein sequence ID" value="RKP39913.1"/>
    <property type="molecule type" value="Genomic_DNA"/>
</dbReference>
<keyword evidence="3" id="KW-0808">Transferase</keyword>
<dbReference type="CDD" id="cd14019">
    <property type="entry name" value="STKc_Cdc7"/>
    <property type="match status" value="1"/>
</dbReference>
<protein>
    <recommendedName>
        <fullName evidence="1">non-specific serine/threonine protein kinase</fullName>
        <ecNumber evidence="1">2.7.11.1</ecNumber>
    </recommendedName>
</protein>
<evidence type="ECO:0000256" key="2">
    <source>
        <dbReference type="ARBA" id="ARBA00022527"/>
    </source>
</evidence>
<dbReference type="PANTHER" id="PTHR44167">
    <property type="entry name" value="OVARIAN-SPECIFIC SERINE/THREONINE-PROTEIN KINASE LOK-RELATED"/>
    <property type="match status" value="1"/>
</dbReference>
<dbReference type="Pfam" id="PF00069">
    <property type="entry name" value="Pkinase"/>
    <property type="match status" value="2"/>
</dbReference>
<feature type="domain" description="Protein kinase" evidence="7">
    <location>
        <begin position="36"/>
        <end position="401"/>
    </location>
</feature>
<evidence type="ECO:0000256" key="5">
    <source>
        <dbReference type="ARBA" id="ARBA00022777"/>
    </source>
</evidence>
<dbReference type="PROSITE" id="PS00108">
    <property type="entry name" value="PROTEIN_KINASE_ST"/>
    <property type="match status" value="1"/>
</dbReference>
<evidence type="ECO:0000256" key="1">
    <source>
        <dbReference type="ARBA" id="ARBA00012513"/>
    </source>
</evidence>
<evidence type="ECO:0000313" key="8">
    <source>
        <dbReference type="EMBL" id="RKP39913.1"/>
    </source>
</evidence>
<dbReference type="GO" id="GO:0004674">
    <property type="term" value="F:protein serine/threonine kinase activity"/>
    <property type="evidence" value="ECO:0007669"/>
    <property type="project" value="UniProtKB-KW"/>
</dbReference>
<dbReference type="PANTHER" id="PTHR44167:SF23">
    <property type="entry name" value="CDC7 KINASE, ISOFORM A-RELATED"/>
    <property type="match status" value="1"/>
</dbReference>
<evidence type="ECO:0000259" key="7">
    <source>
        <dbReference type="PROSITE" id="PS50011"/>
    </source>
</evidence>
<dbReference type="STRING" id="215637.A0A4Q0A1F4"/>
<dbReference type="InterPro" id="IPR008271">
    <property type="entry name" value="Ser/Thr_kinase_AS"/>
</dbReference>
<evidence type="ECO:0000256" key="3">
    <source>
        <dbReference type="ARBA" id="ARBA00022679"/>
    </source>
</evidence>
<evidence type="ECO:0000313" key="9">
    <source>
        <dbReference type="Proteomes" id="UP000268162"/>
    </source>
</evidence>
<keyword evidence="9" id="KW-1185">Reference proteome</keyword>
<dbReference type="GO" id="GO:0044773">
    <property type="term" value="P:mitotic DNA damage checkpoint signaling"/>
    <property type="evidence" value="ECO:0007669"/>
    <property type="project" value="TreeGrafter"/>
</dbReference>
<dbReference type="GO" id="GO:0005634">
    <property type="term" value="C:nucleus"/>
    <property type="evidence" value="ECO:0007669"/>
    <property type="project" value="TreeGrafter"/>
</dbReference>
<keyword evidence="5 8" id="KW-0418">Kinase</keyword>
<proteinExistence type="predicted"/>
<feature type="non-terminal residue" evidence="8">
    <location>
        <position position="1"/>
    </location>
</feature>
<dbReference type="Proteomes" id="UP000268162">
    <property type="component" value="Unassembled WGS sequence"/>
</dbReference>
<organism evidence="8 9">
    <name type="scientific">Dimargaris cristalligena</name>
    <dbReference type="NCBI Taxonomy" id="215637"/>
    <lineage>
        <taxon>Eukaryota</taxon>
        <taxon>Fungi</taxon>
        <taxon>Fungi incertae sedis</taxon>
        <taxon>Zoopagomycota</taxon>
        <taxon>Kickxellomycotina</taxon>
        <taxon>Dimargaritomycetes</taxon>
        <taxon>Dimargaritales</taxon>
        <taxon>Dimargaritaceae</taxon>
        <taxon>Dimargaris</taxon>
    </lineage>
</organism>
<keyword evidence="4" id="KW-0547">Nucleotide-binding</keyword>
<dbReference type="SUPFAM" id="SSF56112">
    <property type="entry name" value="Protein kinase-like (PK-like)"/>
    <property type="match status" value="1"/>
</dbReference>
<dbReference type="InterPro" id="IPR000719">
    <property type="entry name" value="Prot_kinase_dom"/>
</dbReference>
<dbReference type="Gene3D" id="1.10.510.10">
    <property type="entry name" value="Transferase(Phosphotransferase) domain 1"/>
    <property type="match status" value="1"/>
</dbReference>
<reference evidence="9" key="1">
    <citation type="journal article" date="2018" name="Nat. Microbiol.">
        <title>Leveraging single-cell genomics to expand the fungal tree of life.</title>
        <authorList>
            <person name="Ahrendt S.R."/>
            <person name="Quandt C.A."/>
            <person name="Ciobanu D."/>
            <person name="Clum A."/>
            <person name="Salamov A."/>
            <person name="Andreopoulos B."/>
            <person name="Cheng J.F."/>
            <person name="Woyke T."/>
            <person name="Pelin A."/>
            <person name="Henrissat B."/>
            <person name="Reynolds N.K."/>
            <person name="Benny G.L."/>
            <person name="Smith M.E."/>
            <person name="James T.Y."/>
            <person name="Grigoriev I.V."/>
        </authorList>
    </citation>
    <scope>NUCLEOTIDE SEQUENCE [LARGE SCALE GENOMIC DNA]</scope>
    <source>
        <strain evidence="9">RSA 468</strain>
    </source>
</reference>
<evidence type="ECO:0000256" key="4">
    <source>
        <dbReference type="ARBA" id="ARBA00022741"/>
    </source>
</evidence>
<dbReference type="Gene3D" id="3.30.200.20">
    <property type="entry name" value="Phosphorylase Kinase, domain 1"/>
    <property type="match status" value="1"/>
</dbReference>
<feature type="non-terminal residue" evidence="8">
    <location>
        <position position="401"/>
    </location>
</feature>
<dbReference type="PROSITE" id="PS50011">
    <property type="entry name" value="PROTEIN_KINASE_DOM"/>
    <property type="match status" value="1"/>
</dbReference>
<dbReference type="GO" id="GO:0005524">
    <property type="term" value="F:ATP binding"/>
    <property type="evidence" value="ECO:0007669"/>
    <property type="project" value="UniProtKB-KW"/>
</dbReference>
<sequence>SEETSEADSEEEAVCDEVLKEMEDLEQNFPAVAKQYRLISKIGEGTFSCVYKAVDVNYSKYDNRYWDVAPTPADDRPVLHQSKRTKVTNDPCSHQPPSREPRKYVAVKKIYVTSSPARIANEIQILKDLTGHPHVGPLITALRHEDQVLVVLPYFQHHDFRDYYRTMNLEQIKRYLYCLFSALEYTHRHKILHRDVKPSNFLFNIDTQHGVLVDFGLAHKKVVPHTHSLGASTSLYPRRPAVEQTPTIVDSRQRPGILRRDLRPSVRANRAGTRGFRAPEVLLKVTYQTQAIDIWSVGVIMLSILTHRFPFFNSTDDQEALLEMGVLFGKKEMERVASLHDRAFFTNVPTVRESAIPFDRLVKVYNSGGLAVFPPEVYDLLTQCFALDPNERITAQEALQH</sequence>
<dbReference type="SMART" id="SM00220">
    <property type="entry name" value="S_TKc"/>
    <property type="match status" value="1"/>
</dbReference>
<dbReference type="InterPro" id="IPR011009">
    <property type="entry name" value="Kinase-like_dom_sf"/>
</dbReference>